<evidence type="ECO:0000313" key="4">
    <source>
        <dbReference type="EMBL" id="AEW93079.1"/>
    </source>
</evidence>
<dbReference type="Pfam" id="PF02567">
    <property type="entry name" value="PhzC-PhzF"/>
    <property type="match status" value="1"/>
</dbReference>
<dbReference type="Proteomes" id="UP000007842">
    <property type="component" value="Chromosome"/>
</dbReference>
<dbReference type="PIRSF" id="PIRSF016184">
    <property type="entry name" value="PhzC_PhzF"/>
    <property type="match status" value="1"/>
</dbReference>
<dbReference type="PATRIC" id="fig|1003195.29.peg.713"/>
<name>G8WVY6_STREN</name>
<dbReference type="eggNOG" id="COG0384">
    <property type="taxonomic scope" value="Bacteria"/>
</dbReference>
<dbReference type="HOGENOM" id="CLU_048756_2_1_11"/>
<keyword evidence="2" id="KW-0413">Isomerase</keyword>
<protein>
    <submittedName>
        <fullName evidence="4">Oxidoreductase</fullName>
    </submittedName>
</protein>
<sequence>MPGRTLAAMRIRYVDAFAERPFTGNPAAVVVLDGDRFPAEEGMQRLAAEVNLAETAFTHRLPEGGPAGWALRWFTPVTEVAMCGHATLATAHVLHTTGAATGAVRFATRGGVLGASAAGDGRITLDFPAAPLTRLDPVPAGVAEALGTAPLAAYDTGPDVGDLLVEVADEETVRALAPDLAAVAALEHRGVIVTARAADRGTGDGAGYDVVSRFFGPAVGIPEDPVTGSAHTALAPLWAPRLGRTELTGFQASARTGLVRCALRGDRVLLIGSAVTVIEGDLLVAL</sequence>
<evidence type="ECO:0000256" key="2">
    <source>
        <dbReference type="ARBA" id="ARBA00023235"/>
    </source>
</evidence>
<dbReference type="KEGG" id="scy:SCATT_07080"/>
<proteinExistence type="inferred from homology"/>
<dbReference type="PANTHER" id="PTHR13774:SF17">
    <property type="entry name" value="PHENAZINE BIOSYNTHESIS-LIKE DOMAIN-CONTAINING PROTEIN"/>
    <property type="match status" value="1"/>
</dbReference>
<feature type="active site" evidence="3">
    <location>
        <position position="54"/>
    </location>
</feature>
<dbReference type="AlphaFoldDB" id="G8WVY6"/>
<dbReference type="NCBIfam" id="TIGR00654">
    <property type="entry name" value="PhzF_family"/>
    <property type="match status" value="1"/>
</dbReference>
<dbReference type="STRING" id="1003195.SCATT_07080"/>
<evidence type="ECO:0000256" key="1">
    <source>
        <dbReference type="ARBA" id="ARBA00008270"/>
    </source>
</evidence>
<keyword evidence="5" id="KW-1185">Reference proteome</keyword>
<evidence type="ECO:0000313" key="5">
    <source>
        <dbReference type="Proteomes" id="UP000007842"/>
    </source>
</evidence>
<dbReference type="InterPro" id="IPR003719">
    <property type="entry name" value="Phenazine_PhzF-like"/>
</dbReference>
<organism evidence="4 5">
    <name type="scientific">Streptantibioticus cattleyicolor (strain ATCC 35852 / DSM 46488 / JCM 4925 / NBRC 14057 / NRRL 8057)</name>
    <name type="common">Streptomyces cattleya</name>
    <dbReference type="NCBI Taxonomy" id="1003195"/>
    <lineage>
        <taxon>Bacteria</taxon>
        <taxon>Bacillati</taxon>
        <taxon>Actinomycetota</taxon>
        <taxon>Actinomycetes</taxon>
        <taxon>Kitasatosporales</taxon>
        <taxon>Streptomycetaceae</taxon>
        <taxon>Streptantibioticus</taxon>
    </lineage>
</organism>
<dbReference type="PANTHER" id="PTHR13774">
    <property type="entry name" value="PHENAZINE BIOSYNTHESIS PROTEIN"/>
    <property type="match status" value="1"/>
</dbReference>
<dbReference type="Gene3D" id="3.10.310.10">
    <property type="entry name" value="Diaminopimelate Epimerase, Chain A, domain 1"/>
    <property type="match status" value="2"/>
</dbReference>
<dbReference type="GO" id="GO:0005737">
    <property type="term" value="C:cytoplasm"/>
    <property type="evidence" value="ECO:0007669"/>
    <property type="project" value="TreeGrafter"/>
</dbReference>
<gene>
    <name evidence="4" type="ordered locus">SCATT_07080</name>
</gene>
<dbReference type="EMBL" id="CP003219">
    <property type="protein sequence ID" value="AEW93079.1"/>
    <property type="molecule type" value="Genomic_DNA"/>
</dbReference>
<dbReference type="GO" id="GO:0016853">
    <property type="term" value="F:isomerase activity"/>
    <property type="evidence" value="ECO:0007669"/>
    <property type="project" value="UniProtKB-KW"/>
</dbReference>
<evidence type="ECO:0000256" key="3">
    <source>
        <dbReference type="PIRSR" id="PIRSR016184-1"/>
    </source>
</evidence>
<comment type="similarity">
    <text evidence="1">Belongs to the PhzF family.</text>
</comment>
<accession>G8WVY6</accession>
<reference evidence="5" key="1">
    <citation type="submission" date="2011-12" db="EMBL/GenBank/DDBJ databases">
        <title>Complete genome sequence of Streptomyces cattleya strain DSM 46488.</title>
        <authorList>
            <person name="Ou H.-Y."/>
            <person name="Li P."/>
            <person name="Zhao C."/>
            <person name="O'Hagan D."/>
            <person name="Deng Z."/>
        </authorList>
    </citation>
    <scope>NUCLEOTIDE SEQUENCE [LARGE SCALE GENOMIC DNA]</scope>
    <source>
        <strain evidence="5">ATCC 35852 / DSM 46488 / JCM 4925 / NBRC 14057 / NRRL 8057</strain>
    </source>
</reference>
<dbReference type="SUPFAM" id="SSF54506">
    <property type="entry name" value="Diaminopimelate epimerase-like"/>
    <property type="match status" value="1"/>
</dbReference>